<dbReference type="Proteomes" id="UP000719412">
    <property type="component" value="Unassembled WGS sequence"/>
</dbReference>
<dbReference type="AlphaFoldDB" id="A0A8J6H589"/>
<proteinExistence type="predicted"/>
<reference evidence="1" key="2">
    <citation type="submission" date="2021-08" db="EMBL/GenBank/DDBJ databases">
        <authorList>
            <person name="Eriksson T."/>
        </authorList>
    </citation>
    <scope>NUCLEOTIDE SEQUENCE</scope>
    <source>
        <strain evidence="1">Stoneville</strain>
        <tissue evidence="1">Whole head</tissue>
    </source>
</reference>
<protein>
    <submittedName>
        <fullName evidence="1">Uncharacterized protein</fullName>
    </submittedName>
</protein>
<evidence type="ECO:0000313" key="1">
    <source>
        <dbReference type="EMBL" id="KAH0808484.1"/>
    </source>
</evidence>
<reference evidence="1" key="1">
    <citation type="journal article" date="2020" name="J Insects Food Feed">
        <title>The yellow mealworm (Tenebrio molitor) genome: a resource for the emerging insects as food and feed industry.</title>
        <authorList>
            <person name="Eriksson T."/>
            <person name="Andere A."/>
            <person name="Kelstrup H."/>
            <person name="Emery V."/>
            <person name="Picard C."/>
        </authorList>
    </citation>
    <scope>NUCLEOTIDE SEQUENCE</scope>
    <source>
        <strain evidence="1">Stoneville</strain>
        <tissue evidence="1">Whole head</tissue>
    </source>
</reference>
<gene>
    <name evidence="1" type="ORF">GEV33_014307</name>
</gene>
<sequence>MGEIDGVTSEKKSVSGARRDRFSVNNCLLFAASQTTTAVTKNESAVFLLNIRPAREPSKMVEKKIDGESAAPVAVHFSRRGGVAPSQQTTLTLATPFPASYDSLKVRAASSRSTCDTLHHVLLVAGDKFHSERANRDSAAICRICREGPGGTVEDPVRRDSLRLGGPTRGEIRAGPDRIAVSCPLRMQSTPFRGGHSPLTLALSGGVNGVELATGASPNKRVSASAHFDLPLPSAGMELLWSFRRNGLFDWGKIDDGSDVKSGMDGRGRLELYTYRNKTPKWTDADRNFGRRK</sequence>
<comment type="caution">
    <text evidence="1">The sequence shown here is derived from an EMBL/GenBank/DDBJ whole genome shotgun (WGS) entry which is preliminary data.</text>
</comment>
<evidence type="ECO:0000313" key="2">
    <source>
        <dbReference type="Proteomes" id="UP000719412"/>
    </source>
</evidence>
<dbReference type="EMBL" id="JABDTM020028723">
    <property type="protein sequence ID" value="KAH0808484.1"/>
    <property type="molecule type" value="Genomic_DNA"/>
</dbReference>
<name>A0A8J6H589_TENMO</name>
<keyword evidence="2" id="KW-1185">Reference proteome</keyword>
<accession>A0A8J6H589</accession>
<organism evidence="1 2">
    <name type="scientific">Tenebrio molitor</name>
    <name type="common">Yellow mealworm beetle</name>
    <dbReference type="NCBI Taxonomy" id="7067"/>
    <lineage>
        <taxon>Eukaryota</taxon>
        <taxon>Metazoa</taxon>
        <taxon>Ecdysozoa</taxon>
        <taxon>Arthropoda</taxon>
        <taxon>Hexapoda</taxon>
        <taxon>Insecta</taxon>
        <taxon>Pterygota</taxon>
        <taxon>Neoptera</taxon>
        <taxon>Endopterygota</taxon>
        <taxon>Coleoptera</taxon>
        <taxon>Polyphaga</taxon>
        <taxon>Cucujiformia</taxon>
        <taxon>Tenebrionidae</taxon>
        <taxon>Tenebrio</taxon>
    </lineage>
</organism>